<feature type="domain" description="Rho-GAP" evidence="2">
    <location>
        <begin position="641"/>
        <end position="856"/>
    </location>
</feature>
<proteinExistence type="predicted"/>
<evidence type="ECO:0000313" key="3">
    <source>
        <dbReference type="WBParaSite" id="MCU_007950-RA"/>
    </source>
</evidence>
<reference evidence="3" key="1">
    <citation type="submission" date="2019-11" db="UniProtKB">
        <authorList>
            <consortium name="WormBaseParasite"/>
        </authorList>
    </citation>
    <scope>IDENTIFICATION</scope>
</reference>
<feature type="compositionally biased region" description="Polar residues" evidence="1">
    <location>
        <begin position="146"/>
        <end position="158"/>
    </location>
</feature>
<organism evidence="3">
    <name type="scientific">Mesocestoides corti</name>
    <name type="common">Flatworm</name>
    <dbReference type="NCBI Taxonomy" id="53468"/>
    <lineage>
        <taxon>Eukaryota</taxon>
        <taxon>Metazoa</taxon>
        <taxon>Spiralia</taxon>
        <taxon>Lophotrochozoa</taxon>
        <taxon>Platyhelminthes</taxon>
        <taxon>Cestoda</taxon>
        <taxon>Eucestoda</taxon>
        <taxon>Cyclophyllidea</taxon>
        <taxon>Mesocestoididae</taxon>
        <taxon>Mesocestoides</taxon>
    </lineage>
</organism>
<dbReference type="GO" id="GO:0030036">
    <property type="term" value="P:actin cytoskeleton organization"/>
    <property type="evidence" value="ECO:0007669"/>
    <property type="project" value="TreeGrafter"/>
</dbReference>
<sequence>MSWQRWKPSESRRQTNITLRTRDKDTGPECPFEAANQLFLSCPQSVSFPRRFQAIGTKLVHPSFYTTRPNGVASAFSINDLSEDSQLDPNTRISSPVKVSFASQCLAKKSHTLVSGEAQVQRSLSEPPINTSTVRLTMARTKQGDSEQNASSQVTGTSVIRPPDCSYQSGRVSLGTSFINDSIDFGGTGHVNYRTGSFLGRFNDHFVDTRKTYAIECLAAPRSRSGQTLNDYLMSAHINNPGRLSDCYDPQVTGAKVTSASPPRPPVPKAPIELSKTAELDPVLALLQSDVSQLDEFRNSLREKSIRSQKTLSICPSTNDRGQKPSLNPNHEVSSTELQASSLEAPACPSTIRQEDVIDAQRDLNSQIHDLIDLEFSSTAKKPGGVKKSATSTTDGCLKELPYKESPQDDGNTSRLRERQHQFRWSERYQRPSTFNLVRSPPSSQSQTLKSTEVKENDIIPLVNGATKPKDMQKYQPSSSARVISMFVPQLKDVIPFWVFSARQLNVLRRMAQTQITLTHERVCPSNRLIRWRIGRTKCTSAPTAAISTSGDYIDATHSPGTILMNQQTDLVSGAPKTLSTNSAVTNETEDSLTPLKSPDSTSHGSTFWPEMGDTNSISSDAVQGNAYGASRTFVGPLFGQSLTFWQRRVGYPFPPCISNMLAYLQQVAHVAHGIFRRAGGKLRVQALRERIEKDIYWNTFDEWQPYDVADLLKQFFRELPECLLTNKLSTTLINIFHHAPQACTIDLLRLAMISLPDENRIALQSLLYFLHALANRSSLTQMSALNLAICLAPSLFRFSSLLSTSSPVAPLLSNLGSRRRRKLDPLGGLDPKDLAEQTAAQQCLCFLITNAPHLFVVTEDIVLKTRVDSESLETPQLSDILCPHGNARTWLKQQVEELLRECGSSIGDANGMSVGGKNTSTKHNWSTLPKEVLRAYSTDSGEGESLAGFEIFVRKPTKTSNQHSEPGAPSLQVPRTWRCTLLFPVADPQLIATKFWNER</sequence>
<dbReference type="Pfam" id="PF00620">
    <property type="entry name" value="RhoGAP"/>
    <property type="match status" value="1"/>
</dbReference>
<feature type="region of interest" description="Disordered" evidence="1">
    <location>
        <begin position="380"/>
        <end position="417"/>
    </location>
</feature>
<dbReference type="PANTHER" id="PTHR12659:SF7">
    <property type="entry name" value="CROSSVEINLESS C, ISOFORM C"/>
    <property type="match status" value="1"/>
</dbReference>
<dbReference type="PANTHER" id="PTHR12659">
    <property type="entry name" value="RHO-TYPE GTPASE ACTIVATING PROTEIN"/>
    <property type="match status" value="1"/>
</dbReference>
<feature type="region of interest" description="Disordered" evidence="1">
    <location>
        <begin position="308"/>
        <end position="334"/>
    </location>
</feature>
<protein>
    <submittedName>
        <fullName evidence="3">Rho-GAP domain-containing protein</fullName>
    </submittedName>
</protein>
<dbReference type="SUPFAM" id="SSF48350">
    <property type="entry name" value="GTPase activation domain, GAP"/>
    <property type="match status" value="1"/>
</dbReference>
<dbReference type="WBParaSite" id="MCU_007950-RA">
    <property type="protein sequence ID" value="MCU_007950-RA"/>
    <property type="gene ID" value="MCU_007950"/>
</dbReference>
<feature type="region of interest" description="Disordered" evidence="1">
    <location>
        <begin position="141"/>
        <end position="162"/>
    </location>
</feature>
<dbReference type="SMART" id="SM00324">
    <property type="entry name" value="RhoGAP"/>
    <property type="match status" value="1"/>
</dbReference>
<dbReference type="InterPro" id="IPR000198">
    <property type="entry name" value="RhoGAP_dom"/>
</dbReference>
<feature type="compositionally biased region" description="Basic and acidic residues" evidence="1">
    <location>
        <begin position="397"/>
        <end position="407"/>
    </location>
</feature>
<feature type="region of interest" description="Disordered" evidence="1">
    <location>
        <begin position="576"/>
        <end position="605"/>
    </location>
</feature>
<evidence type="ECO:0000259" key="2">
    <source>
        <dbReference type="PROSITE" id="PS50238"/>
    </source>
</evidence>
<dbReference type="PROSITE" id="PS50238">
    <property type="entry name" value="RHOGAP"/>
    <property type="match status" value="1"/>
</dbReference>
<dbReference type="GO" id="GO:0005096">
    <property type="term" value="F:GTPase activator activity"/>
    <property type="evidence" value="ECO:0007669"/>
    <property type="project" value="TreeGrafter"/>
</dbReference>
<evidence type="ECO:0000256" key="1">
    <source>
        <dbReference type="SAM" id="MobiDB-lite"/>
    </source>
</evidence>
<dbReference type="InterPro" id="IPR008936">
    <property type="entry name" value="Rho_GTPase_activation_prot"/>
</dbReference>
<feature type="compositionally biased region" description="Polar residues" evidence="1">
    <location>
        <begin position="578"/>
        <end position="587"/>
    </location>
</feature>
<name>A0A5K3FFM2_MESCO</name>
<dbReference type="Gene3D" id="1.10.555.10">
    <property type="entry name" value="Rho GTPase activation protein"/>
    <property type="match status" value="1"/>
</dbReference>
<dbReference type="GO" id="GO:0035023">
    <property type="term" value="P:regulation of Rho protein signal transduction"/>
    <property type="evidence" value="ECO:0007669"/>
    <property type="project" value="TreeGrafter"/>
</dbReference>
<dbReference type="AlphaFoldDB" id="A0A5K3FFM2"/>
<feature type="region of interest" description="Disordered" evidence="1">
    <location>
        <begin position="1"/>
        <end position="27"/>
    </location>
</feature>
<dbReference type="GO" id="GO:0007165">
    <property type="term" value="P:signal transduction"/>
    <property type="evidence" value="ECO:0007669"/>
    <property type="project" value="InterPro"/>
</dbReference>
<accession>A0A5K3FFM2</accession>